<evidence type="ECO:0000313" key="1">
    <source>
        <dbReference type="EMBL" id="AXA36793.1"/>
    </source>
</evidence>
<dbReference type="AlphaFoldDB" id="A0A2Z4Y8M2"/>
<dbReference type="Proteomes" id="UP000262583">
    <property type="component" value="Chromosome"/>
</dbReference>
<proteinExistence type="predicted"/>
<name>A0A2Z4Y8M2_SUMC1</name>
<organism evidence="1 2">
    <name type="scientific">Sumerlaea chitinivorans</name>
    <dbReference type="NCBI Taxonomy" id="2250252"/>
    <lineage>
        <taxon>Bacteria</taxon>
        <taxon>Candidatus Sumerlaeota</taxon>
        <taxon>Candidatus Sumerlaeia</taxon>
        <taxon>Candidatus Sumerlaeales</taxon>
        <taxon>Candidatus Sumerlaeaceae</taxon>
        <taxon>Candidatus Sumerlaea</taxon>
    </lineage>
</organism>
<accession>A0A2Z4Y8M2</accession>
<dbReference type="EMBL" id="CP030759">
    <property type="protein sequence ID" value="AXA36793.1"/>
    <property type="molecule type" value="Genomic_DNA"/>
</dbReference>
<dbReference type="KEGG" id="schv:BRCON_2016"/>
<reference evidence="1 2" key="1">
    <citation type="submission" date="2018-05" db="EMBL/GenBank/DDBJ databases">
        <title>A metagenomic window into the 2 km-deep terrestrial subsurface aquifer revealed taxonomically and functionally diverse microbial community comprising novel uncultured bacterial lineages.</title>
        <authorList>
            <person name="Kadnikov V.V."/>
            <person name="Mardanov A.V."/>
            <person name="Beletsky A.V."/>
            <person name="Banks D."/>
            <person name="Pimenov N.V."/>
            <person name="Frank Y.A."/>
            <person name="Karnachuk O.V."/>
            <person name="Ravin N.V."/>
        </authorList>
    </citation>
    <scope>NUCLEOTIDE SEQUENCE [LARGE SCALE GENOMIC DNA]</scope>
    <source>
        <strain evidence="1">BY</strain>
    </source>
</reference>
<protein>
    <submittedName>
        <fullName evidence="1">Uncharacterized protein</fullName>
    </submittedName>
</protein>
<gene>
    <name evidence="1" type="ORF">BRCON_2016</name>
</gene>
<sequence>MSAPTHPLFSQLNKNVSRLFRNRTVSVLALRKYVKDKMQRLGTI</sequence>
<evidence type="ECO:0000313" key="2">
    <source>
        <dbReference type="Proteomes" id="UP000262583"/>
    </source>
</evidence>